<feature type="transmembrane region" description="Helical" evidence="1">
    <location>
        <begin position="14"/>
        <end position="30"/>
    </location>
</feature>
<comment type="caution">
    <text evidence="3">The sequence shown here is derived from an EMBL/GenBank/DDBJ whole genome shotgun (WGS) entry which is preliminary data.</text>
</comment>
<evidence type="ECO:0000259" key="2">
    <source>
        <dbReference type="Pfam" id="PF09323"/>
    </source>
</evidence>
<dbReference type="Pfam" id="PF09323">
    <property type="entry name" value="DUF1980"/>
    <property type="match status" value="1"/>
</dbReference>
<dbReference type="PANTHER" id="PTHR40047">
    <property type="entry name" value="UPF0703 PROTEIN YCGQ"/>
    <property type="match status" value="1"/>
</dbReference>
<keyword evidence="1" id="KW-1133">Transmembrane helix</keyword>
<feature type="domain" description="DUF1980" evidence="2">
    <location>
        <begin position="15"/>
        <end position="146"/>
    </location>
</feature>
<evidence type="ECO:0000313" key="4">
    <source>
        <dbReference type="Proteomes" id="UP000609346"/>
    </source>
</evidence>
<feature type="transmembrane region" description="Helical" evidence="1">
    <location>
        <begin position="50"/>
        <end position="67"/>
    </location>
</feature>
<dbReference type="InterPro" id="IPR052955">
    <property type="entry name" value="UPF0703_membrane_permease"/>
</dbReference>
<name>A0ABR8MYT0_9BACL</name>
<dbReference type="PANTHER" id="PTHR40047:SF1">
    <property type="entry name" value="UPF0703 PROTEIN YCGQ"/>
    <property type="match status" value="1"/>
</dbReference>
<keyword evidence="1" id="KW-0472">Membrane</keyword>
<dbReference type="Proteomes" id="UP000609346">
    <property type="component" value="Unassembled WGS sequence"/>
</dbReference>
<proteinExistence type="predicted"/>
<sequence length="158" mass="17854">MNAEDSFAPLIHRMLRAVVLIGFAMLIIHLKRTGELALFVTPRIEQAVKLSALGLLAAGAYQAYSFFRMWPNRSRHLIDDNCACEHDHGEHHHHIHSHDHAHHHDHDHDHTSTPVRSVLLYGLFLLLLAVGFFMPHKPLDSDLNGKLGTTVHSHVKGE</sequence>
<dbReference type="EMBL" id="JACXZA010000003">
    <property type="protein sequence ID" value="MBD3920196.1"/>
    <property type="molecule type" value="Genomic_DNA"/>
</dbReference>
<feature type="transmembrane region" description="Helical" evidence="1">
    <location>
        <begin position="118"/>
        <end position="136"/>
    </location>
</feature>
<keyword evidence="4" id="KW-1185">Reference proteome</keyword>
<evidence type="ECO:0000256" key="1">
    <source>
        <dbReference type="SAM" id="Phobius"/>
    </source>
</evidence>
<protein>
    <submittedName>
        <fullName evidence="3">DUF1980 domain-containing protein</fullName>
    </submittedName>
</protein>
<gene>
    <name evidence="3" type="ORF">H8B09_15630</name>
</gene>
<evidence type="ECO:0000313" key="3">
    <source>
        <dbReference type="EMBL" id="MBD3920196.1"/>
    </source>
</evidence>
<reference evidence="3 4" key="1">
    <citation type="submission" date="2020-09" db="EMBL/GenBank/DDBJ databases">
        <title>Paenibacillus sp. strain PR3 16S rRNA gene Genome sequencing and assembly.</title>
        <authorList>
            <person name="Kim J."/>
        </authorList>
    </citation>
    <scope>NUCLEOTIDE SEQUENCE [LARGE SCALE GENOMIC DNA]</scope>
    <source>
        <strain evidence="3 4">PR3</strain>
    </source>
</reference>
<dbReference type="InterPro" id="IPR048493">
    <property type="entry name" value="DUF1980_N"/>
</dbReference>
<organism evidence="3 4">
    <name type="scientific">Paenibacillus terricola</name>
    <dbReference type="NCBI Taxonomy" id="2763503"/>
    <lineage>
        <taxon>Bacteria</taxon>
        <taxon>Bacillati</taxon>
        <taxon>Bacillota</taxon>
        <taxon>Bacilli</taxon>
        <taxon>Bacillales</taxon>
        <taxon>Paenibacillaceae</taxon>
        <taxon>Paenibacillus</taxon>
    </lineage>
</organism>
<accession>A0ABR8MYT0</accession>
<keyword evidence="1" id="KW-0812">Transmembrane</keyword>
<dbReference type="RefSeq" id="WP_191204435.1">
    <property type="nucleotide sequence ID" value="NZ_JACXZA010000003.1"/>
</dbReference>